<gene>
    <name evidence="2" type="ORF">FNV43_RR00649</name>
</gene>
<accession>A0A8K0MRD0</accession>
<proteinExistence type="predicted"/>
<protein>
    <submittedName>
        <fullName evidence="2">Uncharacterized protein</fullName>
    </submittedName>
</protein>
<comment type="caution">
    <text evidence="2">The sequence shown here is derived from an EMBL/GenBank/DDBJ whole genome shotgun (WGS) entry which is preliminary data.</text>
</comment>
<reference evidence="2" key="1">
    <citation type="submission" date="2020-03" db="EMBL/GenBank/DDBJ databases">
        <title>A high-quality chromosome-level genome assembly of a woody plant with both climbing and erect habits, Rhamnella rubrinervis.</title>
        <authorList>
            <person name="Lu Z."/>
            <person name="Yang Y."/>
            <person name="Zhu X."/>
            <person name="Sun Y."/>
        </authorList>
    </citation>
    <scope>NUCLEOTIDE SEQUENCE</scope>
    <source>
        <strain evidence="2">BYM</strain>
        <tissue evidence="2">Leaf</tissue>
    </source>
</reference>
<dbReference type="AlphaFoldDB" id="A0A8K0MRD0"/>
<evidence type="ECO:0000313" key="2">
    <source>
        <dbReference type="EMBL" id="KAF3456006.1"/>
    </source>
</evidence>
<name>A0A8K0MRD0_9ROSA</name>
<feature type="region of interest" description="Disordered" evidence="1">
    <location>
        <begin position="78"/>
        <end position="105"/>
    </location>
</feature>
<organism evidence="2 3">
    <name type="scientific">Rhamnella rubrinervis</name>
    <dbReference type="NCBI Taxonomy" id="2594499"/>
    <lineage>
        <taxon>Eukaryota</taxon>
        <taxon>Viridiplantae</taxon>
        <taxon>Streptophyta</taxon>
        <taxon>Embryophyta</taxon>
        <taxon>Tracheophyta</taxon>
        <taxon>Spermatophyta</taxon>
        <taxon>Magnoliopsida</taxon>
        <taxon>eudicotyledons</taxon>
        <taxon>Gunneridae</taxon>
        <taxon>Pentapetalae</taxon>
        <taxon>rosids</taxon>
        <taxon>fabids</taxon>
        <taxon>Rosales</taxon>
        <taxon>Rhamnaceae</taxon>
        <taxon>rhamnoid group</taxon>
        <taxon>Rhamneae</taxon>
        <taxon>Rhamnella</taxon>
    </lineage>
</organism>
<feature type="compositionally biased region" description="Acidic residues" evidence="1">
    <location>
        <begin position="92"/>
        <end position="101"/>
    </location>
</feature>
<evidence type="ECO:0000313" key="3">
    <source>
        <dbReference type="Proteomes" id="UP000796880"/>
    </source>
</evidence>
<dbReference type="Proteomes" id="UP000796880">
    <property type="component" value="Unassembled WGS sequence"/>
</dbReference>
<sequence length="241" mass="27508">MAWTLTRGACSVNHKRLGTWETWARPALFSSLPMQVDPWHPLSSSSHQQLGLNHPKRQIQDMPTCDDEVGEDEVELEGLAKEAESREKSDLGEGDEPEEEEVVSHDERAIDLIKSSITTSQLITTRREYGIPLDVTLKRKENKEEPIVDALRMTFSLRVKGGNGNSKDWLHLMPRNFFTAVWPDSRLSQPPILFAKSNKILRLKVQHRMKKFVLSPQHLTAYGLWANHEAKEEGTILPRDP</sequence>
<keyword evidence="3" id="KW-1185">Reference proteome</keyword>
<dbReference type="EMBL" id="VOIH02000001">
    <property type="protein sequence ID" value="KAF3456006.1"/>
    <property type="molecule type" value="Genomic_DNA"/>
</dbReference>
<feature type="compositionally biased region" description="Basic and acidic residues" evidence="1">
    <location>
        <begin position="78"/>
        <end position="91"/>
    </location>
</feature>
<evidence type="ECO:0000256" key="1">
    <source>
        <dbReference type="SAM" id="MobiDB-lite"/>
    </source>
</evidence>